<dbReference type="Proteomes" id="UP000482960">
    <property type="component" value="Unassembled WGS sequence"/>
</dbReference>
<dbReference type="EMBL" id="BLPG01000001">
    <property type="protein sequence ID" value="GFJ87842.1"/>
    <property type="molecule type" value="Genomic_DNA"/>
</dbReference>
<keyword evidence="3" id="KW-1185">Reference proteome</keyword>
<organism evidence="2 3">
    <name type="scientific">Phytohabitans rumicis</name>
    <dbReference type="NCBI Taxonomy" id="1076125"/>
    <lineage>
        <taxon>Bacteria</taxon>
        <taxon>Bacillati</taxon>
        <taxon>Actinomycetota</taxon>
        <taxon>Actinomycetes</taxon>
        <taxon>Micromonosporales</taxon>
        <taxon>Micromonosporaceae</taxon>
    </lineage>
</organism>
<dbReference type="RefSeq" id="WP_218577129.1">
    <property type="nucleotide sequence ID" value="NZ_BLPG01000001.1"/>
</dbReference>
<evidence type="ECO:0000256" key="1">
    <source>
        <dbReference type="SAM" id="MobiDB-lite"/>
    </source>
</evidence>
<accession>A0A6V8KRT9</accession>
<evidence type="ECO:0000313" key="2">
    <source>
        <dbReference type="EMBL" id="GFJ87842.1"/>
    </source>
</evidence>
<dbReference type="AlphaFoldDB" id="A0A6V8KRT9"/>
<proteinExistence type="predicted"/>
<evidence type="ECO:0000313" key="3">
    <source>
        <dbReference type="Proteomes" id="UP000482960"/>
    </source>
</evidence>
<name>A0A6V8KRT9_9ACTN</name>
<reference evidence="2 3" key="1">
    <citation type="submission" date="2020-03" db="EMBL/GenBank/DDBJ databases">
        <title>Whole genome shotgun sequence of Phytohabitans rumicis NBRC 108638.</title>
        <authorList>
            <person name="Komaki H."/>
            <person name="Tamura T."/>
        </authorList>
    </citation>
    <scope>NUCLEOTIDE SEQUENCE [LARGE SCALE GENOMIC DNA]</scope>
    <source>
        <strain evidence="2 3">NBRC 108638</strain>
    </source>
</reference>
<feature type="region of interest" description="Disordered" evidence="1">
    <location>
        <begin position="403"/>
        <end position="459"/>
    </location>
</feature>
<protein>
    <submittedName>
        <fullName evidence="2">Uncharacterized protein</fullName>
    </submittedName>
</protein>
<comment type="caution">
    <text evidence="2">The sequence shown here is derived from an EMBL/GenBank/DDBJ whole genome shotgun (WGS) entry which is preliminary data.</text>
</comment>
<sequence>MRLRDEVEATLRSWDAYERERGTTPIIDYDCHPAADPAEPAASRLHVLTTLQRLYHARGDQADDPIGPRLRADIAYLRALLGERVPLAEYIGQTQGCGSAGWPQEYVARREADARASVERLGVAWGADTLDHLAEREGRLAPDEAPDAIRRAAVELEPIVRKMVDTDAPFNLSIEAANIDAYWAYWLDGSGTNARLRLNLRHAQFTQVQARVFALHEVLGHALKGASYAERCTAEDVPWVRVLSVHAPQQVLLEGLAQALPLFVIPDDEQVVARIRLAHFTQLVRAELHLAVNLGATIEDCADLARSRVPFWSNEDIADTLTDRSVSPQLRSYLWSYPAGIDWFVSLAEEGGPSTNEVLRAAYRKPSHQAISRHYGRAAQQLEGRGRADAGNLGRPAAGDVVRTFCTSSRRPETGRSRRRLGACPPSLGRSGRARQTPVGWRELQRPSGPPKIDRSEVS</sequence>
<gene>
    <name evidence="2" type="ORF">Prum_014840</name>
</gene>
<reference evidence="2 3" key="2">
    <citation type="submission" date="2020-03" db="EMBL/GenBank/DDBJ databases">
        <authorList>
            <person name="Ichikawa N."/>
            <person name="Kimura A."/>
            <person name="Kitahashi Y."/>
            <person name="Uohara A."/>
        </authorList>
    </citation>
    <scope>NUCLEOTIDE SEQUENCE [LARGE SCALE GENOMIC DNA]</scope>
    <source>
        <strain evidence="2 3">NBRC 108638</strain>
    </source>
</reference>